<evidence type="ECO:0000259" key="6">
    <source>
        <dbReference type="PROSITE" id="PS50600"/>
    </source>
</evidence>
<dbReference type="Gene3D" id="1.10.418.20">
    <property type="match status" value="1"/>
</dbReference>
<evidence type="ECO:0000256" key="3">
    <source>
        <dbReference type="ARBA" id="ARBA00022801"/>
    </source>
</evidence>
<dbReference type="GO" id="GO:0000338">
    <property type="term" value="P:protein deneddylation"/>
    <property type="evidence" value="ECO:0007669"/>
    <property type="project" value="TreeGrafter"/>
</dbReference>
<protein>
    <submittedName>
        <fullName evidence="7">Ulp1 protease family, C-terminal catalytic domain containing protein</fullName>
    </submittedName>
</protein>
<dbReference type="GO" id="GO:0006508">
    <property type="term" value="P:proteolysis"/>
    <property type="evidence" value="ECO:0007669"/>
    <property type="project" value="UniProtKB-KW"/>
</dbReference>
<dbReference type="SUPFAM" id="SSF54001">
    <property type="entry name" value="Cysteine proteinases"/>
    <property type="match status" value="1"/>
</dbReference>
<reference evidence="7 8" key="1">
    <citation type="submission" date="2024-02" db="EMBL/GenBank/DDBJ databases">
        <title>FIRST GENOME SEQUENCES OF Leishmania (Viannia) shawi, Leishmania (Viannia) lindenbergi AND Leishmania (Viannia) utingensis.</title>
        <authorList>
            <person name="Resadore F."/>
            <person name="Custodio M.G.F."/>
            <person name="Boite M.C."/>
            <person name="Cupolillo E."/>
            <person name="Ferreira G.E.M."/>
        </authorList>
    </citation>
    <scope>NUCLEOTIDE SEQUENCE [LARGE SCALE GENOMIC DNA]</scope>
    <source>
        <strain evidence="7 8">MDAS/BR/1979/M5533</strain>
    </source>
</reference>
<keyword evidence="2 7" id="KW-0645">Protease</keyword>
<sequence>MHPPPPTHTHTHIHTREESLCYSRNQSAHFRDDTVRVCVRCWMISHPSTRHHRSAEEASHKFSLLFFAETTNTAMERRPAPQDPDGDGLPSFKASLSSSTSSATTDIQTHATAAQPDSVPSRSNTAWKPTRSPTIRPPPSAALPGHLLRRHSHLLSPSSEGMAASRRADAGRLQASAAASLASTQESGETTTHSSTPPPYALVMDSLVRRYRAEEDRLRQWRQGGGRAPIAAALRHSGVRSQSRQRGAIEEEGITHVGLRGSMGGVSTGHRNRGADGGLRAKFTRSVQRTALVRAVQAWWRSRRVLQRMKSKASRRLCPTALSVSSAAVSGAETPHLRHMATALVSSALAAPPGLSLSWIGRASHSILGCISHSLSLSSDRGQSTRLELLRRTDAAQLRGAHRGDYGNPVYDSLVEDQQPSGTEIAEMTAETVSTGVVAPVMPLSRTEGETVLAHPRRRALQQTATGARSGALHRQLAVSGRLIDGEADLRISSVSSTCSSQGSNVSGEGREAIQSIEAVDDLSHRQEAGSAGWHEDKGSFILSWIHAPRMHFSDSGEAASSDDADSSFRKVSRLFAQSRMRFAHWLHRQKRLKATKRSLRGVRTWSKPTAADAEHRDAFLGARYSSATPTPFSAASELHRCAAQAAPSPWESALPQTWGDWDDSDEVLRDGEETDGATAAAKRPTRAHILEKLRAAIAAGTAASNAAQERLVERETMSEVQSSVDEAPALSLAAQRTRQHADDLARLTESLAMLTLLRERSPAGAGNDIHAHRANSPQGVDRAPPMTVGQEQNAVAVLSHPSVSKVANSALPTWSPSRAHVSSIISAGQHRRSYHGSAREAHGAESCTCDGWCCKDAVDKETGVDAFHSLLTDTTHTQHDLAVRAVYEAIMSEVCTCLVQRDVENAIDVSCSAADRALTQWIERQLMLELMQPRSRERQTTAEDRDSAAYSAATLQPLVCTGVTQHIRSGVPVSLEHLRLDDVDRQALASVYARGSSNAIAVKFDTEGYEISYRQLASLSPQSWLNDQVVNNYLQLLCLEAEGAATASFPAAQRRHRIASLGTHFYTKVESEFRQRLGGFSDLPPRLPQLDSSSAIFRWLRNRKHLLEPYTSSDPRSVRVVLVPVNIEGQHWALAVFHCADNRWVMYDSMSRSERARQRGAVILAHLSHAWCECQRHFGFIRTEDTSAATATTDARYSPSSGVLQPSLWASACVVAAPYVPFTDTLVMEGHSTVVSPLDSLQPYGSLDHLHRAAKRMRHQEELFAEQAGQRKLQRVSYSGGGDWGAGVIRSASAATVSLPPPLSKTAATTLPAEQLSDREVEWFTGGFDHIPQQANSNDCGVFVCQVAWCVAQGVAVSFTQSDVTRLREVILLELLNKKLLRRYPTANTSSSAGV</sequence>
<evidence type="ECO:0000256" key="2">
    <source>
        <dbReference type="ARBA" id="ARBA00022670"/>
    </source>
</evidence>
<dbReference type="GO" id="GO:0008234">
    <property type="term" value="F:cysteine-type peptidase activity"/>
    <property type="evidence" value="ECO:0007669"/>
    <property type="project" value="UniProtKB-KW"/>
</dbReference>
<organism evidence="7 8">
    <name type="scientific">Leishmania naiffi</name>
    <dbReference type="NCBI Taxonomy" id="5678"/>
    <lineage>
        <taxon>Eukaryota</taxon>
        <taxon>Discoba</taxon>
        <taxon>Euglenozoa</taxon>
        <taxon>Kinetoplastea</taxon>
        <taxon>Metakinetoplastina</taxon>
        <taxon>Trypanosomatida</taxon>
        <taxon>Trypanosomatidae</taxon>
        <taxon>Leishmaniinae</taxon>
        <taxon>Leishmania</taxon>
        <taxon>Leishmania naiffi species complex</taxon>
    </lineage>
</organism>
<evidence type="ECO:0000256" key="5">
    <source>
        <dbReference type="SAM" id="MobiDB-lite"/>
    </source>
</evidence>
<feature type="region of interest" description="Disordered" evidence="5">
    <location>
        <begin position="76"/>
        <end position="200"/>
    </location>
</feature>
<comment type="caution">
    <text evidence="7">The sequence shown here is derived from an EMBL/GenBank/DDBJ whole genome shotgun (WGS) entry which is preliminary data.</text>
</comment>
<keyword evidence="3" id="KW-0378">Hydrolase</keyword>
<feature type="compositionally biased region" description="Polar residues" evidence="5">
    <location>
        <begin position="118"/>
        <end position="127"/>
    </location>
</feature>
<dbReference type="Pfam" id="PF02902">
    <property type="entry name" value="Peptidase_C48"/>
    <property type="match status" value="2"/>
</dbReference>
<dbReference type="InterPro" id="IPR044613">
    <property type="entry name" value="Nep1/2-like"/>
</dbReference>
<feature type="compositionally biased region" description="Low complexity" evidence="5">
    <location>
        <begin position="94"/>
        <end position="105"/>
    </location>
</feature>
<dbReference type="EMBL" id="JBAMZN010000028">
    <property type="protein sequence ID" value="KAL0522911.1"/>
    <property type="molecule type" value="Genomic_DNA"/>
</dbReference>
<evidence type="ECO:0000313" key="7">
    <source>
        <dbReference type="EMBL" id="KAL0522911.1"/>
    </source>
</evidence>
<dbReference type="GO" id="GO:0019784">
    <property type="term" value="F:deNEDDylase activity"/>
    <property type="evidence" value="ECO:0007669"/>
    <property type="project" value="InterPro"/>
</dbReference>
<evidence type="ECO:0000256" key="1">
    <source>
        <dbReference type="ARBA" id="ARBA00005234"/>
    </source>
</evidence>
<evidence type="ECO:0000256" key="4">
    <source>
        <dbReference type="ARBA" id="ARBA00022807"/>
    </source>
</evidence>
<dbReference type="PROSITE" id="PS50600">
    <property type="entry name" value="ULP_PROTEASE"/>
    <property type="match status" value="1"/>
</dbReference>
<dbReference type="PANTHER" id="PTHR46468:SF1">
    <property type="entry name" value="SENTRIN-SPECIFIC PROTEASE 8"/>
    <property type="match status" value="1"/>
</dbReference>
<keyword evidence="8" id="KW-1185">Reference proteome</keyword>
<evidence type="ECO:0000313" key="8">
    <source>
        <dbReference type="Proteomes" id="UP001501274"/>
    </source>
</evidence>
<proteinExistence type="inferred from homology"/>
<gene>
    <name evidence="7" type="ORF">Q4I28_004837</name>
</gene>
<dbReference type="PANTHER" id="PTHR46468">
    <property type="entry name" value="SENTRIN-SPECIFIC PROTEASE 8"/>
    <property type="match status" value="1"/>
</dbReference>
<feature type="compositionally biased region" description="Polar residues" evidence="5">
    <location>
        <begin position="184"/>
        <end position="195"/>
    </location>
</feature>
<dbReference type="Gene3D" id="3.40.395.10">
    <property type="entry name" value="Adenoviral Proteinase, Chain A"/>
    <property type="match status" value="1"/>
</dbReference>
<keyword evidence="4" id="KW-0788">Thiol protease</keyword>
<dbReference type="InterPro" id="IPR038765">
    <property type="entry name" value="Papain-like_cys_pep_sf"/>
</dbReference>
<comment type="similarity">
    <text evidence="1">Belongs to the peptidase C48 family.</text>
</comment>
<name>A0AAW3BMJ2_9TRYP</name>
<feature type="domain" description="Ubiquitin-like protease family profile" evidence="6">
    <location>
        <begin position="1010"/>
        <end position="1352"/>
    </location>
</feature>
<dbReference type="Proteomes" id="UP001501274">
    <property type="component" value="Unassembled WGS sequence"/>
</dbReference>
<dbReference type="InterPro" id="IPR003653">
    <property type="entry name" value="Peptidase_C48_C"/>
</dbReference>
<accession>A0AAW3BMJ2</accession>